<dbReference type="SMART" id="SM00343">
    <property type="entry name" value="ZnF_C2HC"/>
    <property type="match status" value="1"/>
</dbReference>
<dbReference type="AlphaFoldDB" id="A0AAD8RJW9"/>
<evidence type="ECO:0000313" key="5">
    <source>
        <dbReference type="EMBL" id="KAK1626516.1"/>
    </source>
</evidence>
<keyword evidence="1" id="KW-0863">Zinc-finger</keyword>
<reference evidence="4" key="1">
    <citation type="submission" date="2023-07" db="EMBL/GenBank/DDBJ databases">
        <title>A chromosome-level genome assembly of Lolium multiflorum.</title>
        <authorList>
            <person name="Chen Y."/>
            <person name="Copetti D."/>
            <person name="Kolliker R."/>
            <person name="Studer B."/>
        </authorList>
    </citation>
    <scope>NUCLEOTIDE SEQUENCE</scope>
    <source>
        <strain evidence="4">02402/16</strain>
        <tissue evidence="4">Leaf</tissue>
    </source>
</reference>
<dbReference type="InterPro" id="IPR001878">
    <property type="entry name" value="Znf_CCHC"/>
</dbReference>
<dbReference type="PANTHER" id="PTHR47481">
    <property type="match status" value="1"/>
</dbReference>
<evidence type="ECO:0000313" key="6">
    <source>
        <dbReference type="Proteomes" id="UP001231189"/>
    </source>
</evidence>
<dbReference type="EMBL" id="JAUUTY010000005">
    <property type="protein sequence ID" value="KAK1626474.1"/>
    <property type="molecule type" value="Genomic_DNA"/>
</dbReference>
<dbReference type="InterPro" id="IPR013103">
    <property type="entry name" value="RVT_2"/>
</dbReference>
<feature type="compositionally biased region" description="Low complexity" evidence="2">
    <location>
        <begin position="287"/>
        <end position="300"/>
    </location>
</feature>
<sequence length="882" mass="96323">MTTSSASQSQTTGAVDDGVAAALPLSSQLANLQLITSPLSTNNIDIHKYIKFKLDAAVGNWHKWRNLFLCVLSKINARDHVEEETSPHLATEEWRAADVDIVLWIYGTISDELQDVIMTDDGTAFSAWQALQHFFTENAEGREIHLAKEFENIVQGDMTVVAYCRKLKSVADQLGDVNAPVTDKKLTMRLIAGLGDDYKMQGELLETMKPFPTFMQARSRLQLAEEKLKAKGKATPQILNVHNANAGPRFNDNCYTCGQPGHPARNCPTGGRGGYGQQPGRGGYGHYGQQQARGGYHGQQNYGQLGGGYYGNQGGGYNGNRGGFTNNRGGRGRGRGDYGGRGDYNPGYGNQGHHQGHGGAPYGMQQQQSRPPWVAPNSASVLGPRPGMHTQAYPLMLSSGPAQPVYTPPTPLYVPPQQASFDYSAMFQSAPSYTNAHPAPEWVVDSGATTHVTNSSGNLTSFHSPTSIDSRSIVVGNGSKLPIYSVGSTSLPPSPFTLRDVLVSPSVIKNLISVRKFTVDNLCSIEFDPYGFSVKDLATGRLLLRSNSRGDLYPFHGDPHPAAAFSVSTTRDLWHKRLGHPSDSSLSKISSDFLPSCVNVVTGKWIFQHKTNPDGSLSRYKARWVLRGFTQQAGVDYDETFSPVVKPATIRVQYALELLDRANMLHCNPISTPVDTRAKLSANDGTPFPDAALYRSLAGALQYLTLTRPDIAYAVQQICLFMHCPKTSHYQLIKRVLRYLRGTTHLGLQFFRSSSHELTAYSDADWAGCPDTRKSTSGFCVFLGSNLATGSSNNCILRQRECHVSFLQSRPTPTNEALEIDLHFVRDRVALGEAKVLHVPTTSQFADIFTKGLPSPVFTDFRSSLNIGATDVQSAGGCWKDT</sequence>
<dbReference type="Gene3D" id="4.10.60.10">
    <property type="entry name" value="Zinc finger, CCHC-type"/>
    <property type="match status" value="1"/>
</dbReference>
<evidence type="ECO:0000256" key="1">
    <source>
        <dbReference type="PROSITE-ProRule" id="PRU00047"/>
    </source>
</evidence>
<dbReference type="Pfam" id="PF00098">
    <property type="entry name" value="zf-CCHC"/>
    <property type="match status" value="1"/>
</dbReference>
<organism evidence="4 6">
    <name type="scientific">Lolium multiflorum</name>
    <name type="common">Italian ryegrass</name>
    <name type="synonym">Lolium perenne subsp. multiflorum</name>
    <dbReference type="NCBI Taxonomy" id="4521"/>
    <lineage>
        <taxon>Eukaryota</taxon>
        <taxon>Viridiplantae</taxon>
        <taxon>Streptophyta</taxon>
        <taxon>Embryophyta</taxon>
        <taxon>Tracheophyta</taxon>
        <taxon>Spermatophyta</taxon>
        <taxon>Magnoliopsida</taxon>
        <taxon>Liliopsida</taxon>
        <taxon>Poales</taxon>
        <taxon>Poaceae</taxon>
        <taxon>BOP clade</taxon>
        <taxon>Pooideae</taxon>
        <taxon>Poodae</taxon>
        <taxon>Poeae</taxon>
        <taxon>Poeae Chloroplast Group 2 (Poeae type)</taxon>
        <taxon>Loliodinae</taxon>
        <taxon>Loliinae</taxon>
        <taxon>Lolium</taxon>
    </lineage>
</organism>
<dbReference type="PANTHER" id="PTHR47481:SF31">
    <property type="entry name" value="OS01G0873500 PROTEIN"/>
    <property type="match status" value="1"/>
</dbReference>
<proteinExistence type="predicted"/>
<gene>
    <name evidence="4" type="ORF">QYE76_000789</name>
    <name evidence="5" type="ORF">QYE76_000831</name>
</gene>
<keyword evidence="1" id="KW-0862">Zinc</keyword>
<dbReference type="GO" id="GO:0008270">
    <property type="term" value="F:zinc ion binding"/>
    <property type="evidence" value="ECO:0007669"/>
    <property type="project" value="UniProtKB-KW"/>
</dbReference>
<accession>A0AAD8RJW9</accession>
<dbReference type="GO" id="GO:0003676">
    <property type="term" value="F:nucleic acid binding"/>
    <property type="evidence" value="ECO:0007669"/>
    <property type="project" value="InterPro"/>
</dbReference>
<evidence type="ECO:0000259" key="3">
    <source>
        <dbReference type="PROSITE" id="PS50158"/>
    </source>
</evidence>
<dbReference type="InterPro" id="IPR036875">
    <property type="entry name" value="Znf_CCHC_sf"/>
</dbReference>
<dbReference type="SUPFAM" id="SSF57756">
    <property type="entry name" value="Retrovirus zinc finger-like domains"/>
    <property type="match status" value="1"/>
</dbReference>
<feature type="region of interest" description="Disordered" evidence="2">
    <location>
        <begin position="267"/>
        <end position="300"/>
    </location>
</feature>
<dbReference type="Pfam" id="PF14223">
    <property type="entry name" value="Retrotran_gag_2"/>
    <property type="match status" value="1"/>
</dbReference>
<feature type="domain" description="CCHC-type" evidence="3">
    <location>
        <begin position="254"/>
        <end position="268"/>
    </location>
</feature>
<feature type="region of interest" description="Disordered" evidence="2">
    <location>
        <begin position="320"/>
        <end position="377"/>
    </location>
</feature>
<dbReference type="PROSITE" id="PS50158">
    <property type="entry name" value="ZF_CCHC"/>
    <property type="match status" value="1"/>
</dbReference>
<dbReference type="EMBL" id="JAUUTY010000005">
    <property type="protein sequence ID" value="KAK1626516.1"/>
    <property type="molecule type" value="Genomic_DNA"/>
</dbReference>
<keyword evidence="1" id="KW-0479">Metal-binding</keyword>
<dbReference type="Pfam" id="PF22936">
    <property type="entry name" value="Pol_BBD"/>
    <property type="match status" value="1"/>
</dbReference>
<evidence type="ECO:0000256" key="2">
    <source>
        <dbReference type="SAM" id="MobiDB-lite"/>
    </source>
</evidence>
<evidence type="ECO:0000313" key="4">
    <source>
        <dbReference type="EMBL" id="KAK1626474.1"/>
    </source>
</evidence>
<name>A0AAD8RJW9_LOLMU</name>
<comment type="caution">
    <text evidence="4">The sequence shown here is derived from an EMBL/GenBank/DDBJ whole genome shotgun (WGS) entry which is preliminary data.</text>
</comment>
<dbReference type="InterPro" id="IPR054722">
    <property type="entry name" value="PolX-like_BBD"/>
</dbReference>
<feature type="compositionally biased region" description="Low complexity" evidence="2">
    <location>
        <begin position="343"/>
        <end position="353"/>
    </location>
</feature>
<dbReference type="Proteomes" id="UP001231189">
    <property type="component" value="Unassembled WGS sequence"/>
</dbReference>
<dbReference type="Pfam" id="PF07727">
    <property type="entry name" value="RVT_2"/>
    <property type="match status" value="1"/>
</dbReference>
<dbReference type="CDD" id="cd09272">
    <property type="entry name" value="RNase_HI_RT_Ty1"/>
    <property type="match status" value="1"/>
</dbReference>
<feature type="compositionally biased region" description="Gly residues" evidence="2">
    <location>
        <begin position="270"/>
        <end position="286"/>
    </location>
</feature>
<protein>
    <recommendedName>
        <fullName evidence="3">CCHC-type domain-containing protein</fullName>
    </recommendedName>
</protein>
<keyword evidence="6" id="KW-1185">Reference proteome</keyword>